<gene>
    <name evidence="1" type="ORF">AW10_03373</name>
</gene>
<dbReference type="Proteomes" id="UP000021816">
    <property type="component" value="Unassembled WGS sequence"/>
</dbReference>
<evidence type="ECO:0000313" key="1">
    <source>
        <dbReference type="EMBL" id="EXI77989.1"/>
    </source>
</evidence>
<name>A0A011QGP9_9PROT</name>
<accession>A0A011QGP9</accession>
<protein>
    <submittedName>
        <fullName evidence="1">Uncharacterized protein</fullName>
    </submittedName>
</protein>
<sequence>MLQGSVVKGDGQVRGRRGVGDALLEFGAALNRDAIAVARHGHAQGGFQTALGGATGYLQLVAIVPDGGRADAVDEGPLLGDAVLLRFDALPALLTAVAGDGVPLQATQRGLAGTQGRECFAVAFGGLAAQPVGPGLAPVLVVNGLLFFAVLLVDVVDFVLQRPAGEGIERLPAQARATHQFDRGPLQAPAALGGFDQPALAVTGLCPLDRARSAVALLLGAVPGVKLDRISTRPEGARPVLPGRLVGLVRQPLG</sequence>
<evidence type="ECO:0000313" key="2">
    <source>
        <dbReference type="Proteomes" id="UP000021816"/>
    </source>
</evidence>
<organism evidence="1 2">
    <name type="scientific">Candidatus Accumulibacter appositus</name>
    <dbReference type="NCBI Taxonomy" id="1454003"/>
    <lineage>
        <taxon>Bacteria</taxon>
        <taxon>Pseudomonadati</taxon>
        <taxon>Pseudomonadota</taxon>
        <taxon>Betaproteobacteria</taxon>
        <taxon>Candidatus Accumulibacter</taxon>
    </lineage>
</organism>
<dbReference type="AlphaFoldDB" id="A0A011QGP9"/>
<comment type="caution">
    <text evidence="1">The sequence shown here is derived from an EMBL/GenBank/DDBJ whole genome shotgun (WGS) entry which is preliminary data.</text>
</comment>
<proteinExistence type="predicted"/>
<dbReference type="EMBL" id="JEMX01000086">
    <property type="protein sequence ID" value="EXI77989.1"/>
    <property type="molecule type" value="Genomic_DNA"/>
</dbReference>
<dbReference type="STRING" id="1454003.AW10_03373"/>
<reference evidence="1 2" key="1">
    <citation type="submission" date="2014-02" db="EMBL/GenBank/DDBJ databases">
        <title>Expanding our view of genomic diversity in Candidatus Accumulibacter clades.</title>
        <authorList>
            <person name="Skennerton C.T."/>
            <person name="Barr J.J."/>
            <person name="Slater F.R."/>
            <person name="Bond P.L."/>
            <person name="Tyson G.W."/>
        </authorList>
    </citation>
    <scope>NUCLEOTIDE SEQUENCE [LARGE SCALE GENOMIC DNA]</scope>
    <source>
        <strain evidence="2">BA-92</strain>
    </source>
</reference>